<feature type="compositionally biased region" description="Pro residues" evidence="1">
    <location>
        <begin position="96"/>
        <end position="105"/>
    </location>
</feature>
<feature type="compositionally biased region" description="Polar residues" evidence="1">
    <location>
        <begin position="611"/>
        <end position="621"/>
    </location>
</feature>
<dbReference type="VEuPathDB" id="CryptoDB:Cvel_16161"/>
<proteinExistence type="predicted"/>
<name>A0A0G4FCM3_9ALVE</name>
<feature type="compositionally biased region" description="Basic and acidic residues" evidence="1">
    <location>
        <begin position="623"/>
        <end position="637"/>
    </location>
</feature>
<feature type="region of interest" description="Disordered" evidence="1">
    <location>
        <begin position="450"/>
        <end position="795"/>
    </location>
</feature>
<feature type="compositionally biased region" description="Pro residues" evidence="1">
    <location>
        <begin position="758"/>
        <end position="779"/>
    </location>
</feature>
<feature type="compositionally biased region" description="Basic and acidic residues" evidence="1">
    <location>
        <begin position="278"/>
        <end position="295"/>
    </location>
</feature>
<feature type="compositionally biased region" description="Polar residues" evidence="1">
    <location>
        <begin position="517"/>
        <end position="529"/>
    </location>
</feature>
<feature type="region of interest" description="Disordered" evidence="1">
    <location>
        <begin position="278"/>
        <end position="349"/>
    </location>
</feature>
<feature type="compositionally biased region" description="Low complexity" evidence="1">
    <location>
        <begin position="302"/>
        <end position="316"/>
    </location>
</feature>
<feature type="compositionally biased region" description="Polar residues" evidence="1">
    <location>
        <begin position="463"/>
        <end position="481"/>
    </location>
</feature>
<feature type="region of interest" description="Disordered" evidence="1">
    <location>
        <begin position="372"/>
        <end position="436"/>
    </location>
</feature>
<protein>
    <submittedName>
        <fullName evidence="2">Uncharacterized protein</fullName>
    </submittedName>
</protein>
<feature type="compositionally biased region" description="Polar residues" evidence="1">
    <location>
        <begin position="330"/>
        <end position="349"/>
    </location>
</feature>
<dbReference type="EMBL" id="CDMZ01000256">
    <property type="protein sequence ID" value="CEM10312.1"/>
    <property type="molecule type" value="Genomic_DNA"/>
</dbReference>
<gene>
    <name evidence="2" type="ORF">Cvel_16161</name>
</gene>
<accession>A0A0G4FCM3</accession>
<feature type="region of interest" description="Disordered" evidence="1">
    <location>
        <begin position="26"/>
        <end position="112"/>
    </location>
</feature>
<feature type="region of interest" description="Disordered" evidence="1">
    <location>
        <begin position="132"/>
        <end position="211"/>
    </location>
</feature>
<feature type="compositionally biased region" description="Polar residues" evidence="1">
    <location>
        <begin position="695"/>
        <end position="715"/>
    </location>
</feature>
<feature type="compositionally biased region" description="Polar residues" evidence="1">
    <location>
        <begin position="135"/>
        <end position="157"/>
    </location>
</feature>
<dbReference type="AlphaFoldDB" id="A0A0G4FCM3"/>
<feature type="compositionally biased region" description="Polar residues" evidence="1">
    <location>
        <begin position="643"/>
        <end position="658"/>
    </location>
</feature>
<evidence type="ECO:0000313" key="2">
    <source>
        <dbReference type="EMBL" id="CEM10312.1"/>
    </source>
</evidence>
<evidence type="ECO:0000256" key="1">
    <source>
        <dbReference type="SAM" id="MobiDB-lite"/>
    </source>
</evidence>
<reference evidence="2" key="1">
    <citation type="submission" date="2014-11" db="EMBL/GenBank/DDBJ databases">
        <authorList>
            <person name="Otto D Thomas"/>
            <person name="Naeem Raeece"/>
        </authorList>
    </citation>
    <scope>NUCLEOTIDE SEQUENCE</scope>
</reference>
<sequence>MARNIYELDTRLCGSVDEYLERAREWKKRRVPQDAASLDGGTSAGKCEKEGKPRGSAQVEREAWGCSTSTTVATTTDLEPPPQNPRGDSPESFAKPVPPSVPPPAGMGGKVETMEVTMRLLCDKLTSLEEELRLQKNQNQHVKQEENSPTAKNTQTFRGPRKGPKVPTRVSPSPPSPHSQAIASPSPIPSSPQQAASPQNRNMKAKAGGLLPVCGGAQETAMRISSDLDGLLQSLQGSLRDAAVKFSGPLSTSWGGLGASPSGLTDVHRELNLIADRIREESKRAAGRQGNDRKMPGPPSDPADSLSSAYNSSGLSTKVQEHTHIGGGTATFSSAQRQSSNLNGPSTEGFSLLLQHHTEAHSSPDAAALHWEPSHETPFSPPLHLHPHSETHKKSTQPPILPPHTQKEVQSPPIAGPTLLSPLASPHLSTFPLSSKKDFESLQVPSFAELLRMRRQTPEGETRNTAAPGSGSPFHQPSYFSPASPWDIKRHLPPQQRRETDSHSHPTLPEPFHQIARQPTQQSHVSNPSCHIPVPAPDVERSPWVSASPSRDRRKAEAPPLQAKIANGGRRKEVTARISRVLDILERSEETPQRTRGGGKLNGSREPVSFFSGSVPEQQQAGPEEKERKPEGWRDGSAEEIVSQKQSKPPWNLGTNTEAGRHRRQTTGGGFWQQVQQSKESAQDHISLGRASEGPSPSNGIPNSRTRLNGFQAPSTHAAPSMPSAFHAAGRPPSLSPIAASPPPPPPRHPRLLSTTPPSAPPQNPQVPPGPPDPKPPDWLMPKKTTPVPVPLSPLLPRCLLSTLL</sequence>
<feature type="compositionally biased region" description="Low complexity" evidence="1">
    <location>
        <begin position="67"/>
        <end position="76"/>
    </location>
</feature>
<feature type="compositionally biased region" description="Low complexity" evidence="1">
    <location>
        <begin position="178"/>
        <end position="199"/>
    </location>
</feature>
<organism evidence="2">
    <name type="scientific">Chromera velia CCMP2878</name>
    <dbReference type="NCBI Taxonomy" id="1169474"/>
    <lineage>
        <taxon>Eukaryota</taxon>
        <taxon>Sar</taxon>
        <taxon>Alveolata</taxon>
        <taxon>Colpodellida</taxon>
        <taxon>Chromeraceae</taxon>
        <taxon>Chromera</taxon>
    </lineage>
</organism>
<feature type="compositionally biased region" description="Basic and acidic residues" evidence="1">
    <location>
        <begin position="583"/>
        <end position="593"/>
    </location>
</feature>
<feature type="compositionally biased region" description="Basic and acidic residues" evidence="1">
    <location>
        <begin position="46"/>
        <end position="63"/>
    </location>
</feature>